<reference evidence="4" key="1">
    <citation type="submission" date="2016-06" db="UniProtKB">
        <authorList>
            <consortium name="WormBaseParasite"/>
        </authorList>
    </citation>
    <scope>IDENTIFICATION</scope>
</reference>
<keyword evidence="3" id="KW-1185">Reference proteome</keyword>
<feature type="signal peptide" evidence="1">
    <location>
        <begin position="1"/>
        <end position="23"/>
    </location>
</feature>
<organism evidence="4">
    <name type="scientific">Onchocerca ochengi</name>
    <name type="common">Filarial nematode worm</name>
    <dbReference type="NCBI Taxonomy" id="42157"/>
    <lineage>
        <taxon>Eukaryota</taxon>
        <taxon>Metazoa</taxon>
        <taxon>Ecdysozoa</taxon>
        <taxon>Nematoda</taxon>
        <taxon>Chromadorea</taxon>
        <taxon>Rhabditida</taxon>
        <taxon>Spirurina</taxon>
        <taxon>Spiruromorpha</taxon>
        <taxon>Filarioidea</taxon>
        <taxon>Onchocercidae</taxon>
        <taxon>Onchocerca</taxon>
    </lineage>
</organism>
<dbReference type="Proteomes" id="UP000271087">
    <property type="component" value="Unassembled WGS sequence"/>
</dbReference>
<evidence type="ECO:0000313" key="3">
    <source>
        <dbReference type="Proteomes" id="UP000271087"/>
    </source>
</evidence>
<dbReference type="WBParaSite" id="nOo.2.0.1.t11535-RA">
    <property type="protein sequence ID" value="nOo.2.0.1.t11535-RA"/>
    <property type="gene ID" value="nOo.2.0.1.g11535"/>
</dbReference>
<evidence type="ECO:0000313" key="4">
    <source>
        <dbReference type="WBParaSite" id="nOo.2.0.1.t11535-RA"/>
    </source>
</evidence>
<proteinExistence type="predicted"/>
<protein>
    <submittedName>
        <fullName evidence="4">Lipoprotein</fullName>
    </submittedName>
</protein>
<dbReference type="AlphaFoldDB" id="A0A182ETQ8"/>
<evidence type="ECO:0000256" key="1">
    <source>
        <dbReference type="SAM" id="SignalP"/>
    </source>
</evidence>
<reference evidence="2 3" key="2">
    <citation type="submission" date="2018-08" db="EMBL/GenBank/DDBJ databases">
        <authorList>
            <person name="Laetsch R D."/>
            <person name="Stevens L."/>
            <person name="Kumar S."/>
            <person name="Blaxter L. M."/>
        </authorList>
    </citation>
    <scope>NUCLEOTIDE SEQUENCE [LARGE SCALE GENOMIC DNA]</scope>
</reference>
<sequence length="52" mass="5235">MFKLKKKKEFVLIPILLAYPVSACFGGLGCCQSQQQACSNPCGGGGGGGGKG</sequence>
<evidence type="ECO:0000313" key="2">
    <source>
        <dbReference type="EMBL" id="VDM96381.1"/>
    </source>
</evidence>
<keyword evidence="1" id="KW-0732">Signal</keyword>
<feature type="chain" id="PRO_5043137617" evidence="1">
    <location>
        <begin position="24"/>
        <end position="52"/>
    </location>
</feature>
<gene>
    <name evidence="2" type="ORF">NOO_LOCUS11535</name>
</gene>
<accession>A0A182ETQ8</accession>
<dbReference type="EMBL" id="UYRW01008185">
    <property type="protein sequence ID" value="VDM96381.1"/>
    <property type="molecule type" value="Genomic_DNA"/>
</dbReference>
<name>A0A182ETQ8_ONCOC</name>
<dbReference type="PROSITE" id="PS51257">
    <property type="entry name" value="PROKAR_LIPOPROTEIN"/>
    <property type="match status" value="1"/>
</dbReference>